<evidence type="ECO:0000313" key="5">
    <source>
        <dbReference type="Proteomes" id="UP001390339"/>
    </source>
</evidence>
<evidence type="ECO:0000313" key="4">
    <source>
        <dbReference type="EMBL" id="KAK8851066.1"/>
    </source>
</evidence>
<evidence type="ECO:0000256" key="2">
    <source>
        <dbReference type="SAM" id="MobiDB-lite"/>
    </source>
</evidence>
<dbReference type="Gene3D" id="3.20.20.80">
    <property type="entry name" value="Glycosidases"/>
    <property type="match status" value="1"/>
</dbReference>
<reference evidence="4 5" key="1">
    <citation type="journal article" date="2024" name="IMA Fungus">
        <title>Apiospora arundinis, a panoply of carbohydrate-active enzymes and secondary metabolites.</title>
        <authorList>
            <person name="Sorensen T."/>
            <person name="Petersen C."/>
            <person name="Muurmann A.T."/>
            <person name="Christiansen J.V."/>
            <person name="Brundto M.L."/>
            <person name="Overgaard C.K."/>
            <person name="Boysen A.T."/>
            <person name="Wollenberg R.D."/>
            <person name="Larsen T.O."/>
            <person name="Sorensen J.L."/>
            <person name="Nielsen K.L."/>
            <person name="Sondergaard T.E."/>
        </authorList>
    </citation>
    <scope>NUCLEOTIDE SEQUENCE [LARGE SCALE GENOMIC DNA]</scope>
    <source>
        <strain evidence="4 5">AAU 773</strain>
    </source>
</reference>
<accession>A0ABR2HPN6</accession>
<dbReference type="PANTHER" id="PTHR11177">
    <property type="entry name" value="CHITINASE"/>
    <property type="match status" value="1"/>
</dbReference>
<proteinExistence type="predicted"/>
<dbReference type="InterPro" id="IPR017853">
    <property type="entry name" value="GH"/>
</dbReference>
<keyword evidence="4" id="KW-0378">Hydrolase</keyword>
<gene>
    <name evidence="4" type="ORF">PGQ11_013545</name>
</gene>
<dbReference type="SMART" id="SM00636">
    <property type="entry name" value="Glyco_18"/>
    <property type="match status" value="1"/>
</dbReference>
<sequence length="420" mass="45574">MATLSFYPYVAAADKPLRNIMYLTGQHPVIPDNAKLTKTITHVVLAFMQSGVFNEKNPDPGWPLFMSVSDARSRLHSGTKVLVAVGGWGDTEGFATAARDEGSRRHFAENVAAMVEATGADGVDIDWEYPGGNGEDYKQVPNSEKAWEAAAYPQLLAALRSSLGPAKLISAAVPGIPRDIALAFTAETVPSIMKSVDFLNVMTYDLMNRRDTVTKHHTGVAGSIESIDAYLNAGASASQLNLGFAFYVKYFRVPPHACESPEPELSSDTSGTITSSPDSNDAPLGLGCPTGPMEDPDTGADLGRTGGFSYHDSVPTDISDSFRRALRLGTYDPRGGGYYYLDSSFRKDGDNVFWTFDTPDAMGEKFLKVVEPKGLGGVFAWGLGEDAPEFAHLKALADWLERARQQNMLYEMMLGRRDEL</sequence>
<organism evidence="4 5">
    <name type="scientific">Apiospora arundinis</name>
    <dbReference type="NCBI Taxonomy" id="335852"/>
    <lineage>
        <taxon>Eukaryota</taxon>
        <taxon>Fungi</taxon>
        <taxon>Dikarya</taxon>
        <taxon>Ascomycota</taxon>
        <taxon>Pezizomycotina</taxon>
        <taxon>Sordariomycetes</taxon>
        <taxon>Xylariomycetidae</taxon>
        <taxon>Amphisphaeriales</taxon>
        <taxon>Apiosporaceae</taxon>
        <taxon>Apiospora</taxon>
    </lineage>
</organism>
<dbReference type="GO" id="GO:0016787">
    <property type="term" value="F:hydrolase activity"/>
    <property type="evidence" value="ECO:0007669"/>
    <property type="project" value="UniProtKB-KW"/>
</dbReference>
<dbReference type="EC" id="3.2.1.14" evidence="1"/>
<feature type="domain" description="GH18" evidence="3">
    <location>
        <begin position="17"/>
        <end position="403"/>
    </location>
</feature>
<dbReference type="InterPro" id="IPR001223">
    <property type="entry name" value="Glyco_hydro18_cat"/>
</dbReference>
<dbReference type="Proteomes" id="UP001390339">
    <property type="component" value="Unassembled WGS sequence"/>
</dbReference>
<dbReference type="SUPFAM" id="SSF51445">
    <property type="entry name" value="(Trans)glycosidases"/>
    <property type="match status" value="1"/>
</dbReference>
<dbReference type="PANTHER" id="PTHR11177:SF378">
    <property type="entry name" value="CHITINASE"/>
    <property type="match status" value="1"/>
</dbReference>
<feature type="compositionally biased region" description="Polar residues" evidence="2">
    <location>
        <begin position="266"/>
        <end position="279"/>
    </location>
</feature>
<dbReference type="InterPro" id="IPR050314">
    <property type="entry name" value="Glycosyl_Hydrlase_18"/>
</dbReference>
<dbReference type="InterPro" id="IPR011583">
    <property type="entry name" value="Chitinase_II/V-like_cat"/>
</dbReference>
<evidence type="ECO:0000256" key="1">
    <source>
        <dbReference type="ARBA" id="ARBA00012729"/>
    </source>
</evidence>
<protein>
    <recommendedName>
        <fullName evidence="1">chitinase</fullName>
        <ecNumber evidence="1">3.2.1.14</ecNumber>
    </recommendedName>
</protein>
<feature type="region of interest" description="Disordered" evidence="2">
    <location>
        <begin position="258"/>
        <end position="292"/>
    </location>
</feature>
<name>A0ABR2HPN6_9PEZI</name>
<keyword evidence="5" id="KW-1185">Reference proteome</keyword>
<evidence type="ECO:0000259" key="3">
    <source>
        <dbReference type="PROSITE" id="PS51910"/>
    </source>
</evidence>
<comment type="caution">
    <text evidence="4">The sequence shown here is derived from an EMBL/GenBank/DDBJ whole genome shotgun (WGS) entry which is preliminary data.</text>
</comment>
<dbReference type="Pfam" id="PF00704">
    <property type="entry name" value="Glyco_hydro_18"/>
    <property type="match status" value="1"/>
</dbReference>
<dbReference type="PROSITE" id="PS51910">
    <property type="entry name" value="GH18_2"/>
    <property type="match status" value="1"/>
</dbReference>
<dbReference type="EMBL" id="JAPCWZ010000009">
    <property type="protein sequence ID" value="KAK8851066.1"/>
    <property type="molecule type" value="Genomic_DNA"/>
</dbReference>